<sequence>MKKRRLWLVPLSFGALPLVGLAAACSGGSGGSTGTTKRSQIKDSEYITQRVARTGSNSPFKAKEFSQDTSITYGSWQSRHYEATAASLIRKRIVGQPEIKKEFDRSTRQNSYKIHKPSVWSYKLEYAKSVIVTTKDGKVETFDKDDAQLLDTPKDGLYHEALVQGLSKDSKSINSQHFFETLKNATKLQFEVKKGTKWVDKEGKETKYEVVPEDFYISWMRTRFLGVKERQVEGKLKGVEVAKLDELLTNAADQGSTYFSEQLRYPNDYIFGLYDIDVAPISQKDKFIEDGKITFNKLATSQVGKFDLLFSHLTASQEFSAAPSQYIKEMVEKGTIPQLKSFKDSSVVDSSLINAIPKDSLLALAGTYWYGFNTENNLYAGGYYYAGYDQSTQEEKWVKNDHYVDQDWVKSDRSVREIRQRYFANGNEDQFKQTQWDDYLNGRIISIPYILVPDSDKSKVDSKGEEYGVKHLQSLNKNSLMFEQGWSFVPAFENLPEDFDPAKKESIDKLVGEASYNDAFAKLAYGKTLRELLEDKIKGYDALQTFYTGKTATRFRNLLSLAINFEYVSSFVSDGKQKMYLAGLAPDASWGGKDQLSASTKTPRDSYEELHKFSYLKEDGTWSESKGYSDYSQRSRTASSDLEKLKSPHFEALKKEMKKLLDDAGIKADEKVKWQQTFRWINWLPLKMETIYKLMPELYKELDPRLEAKFVKYERAQAADWRAQHIFGRSPFTIGGWGYDYDSAGSGFDGFSNTLKLSIPLAIIAQKSGDKYTQQQKDFAKSFPRIFKLSEELNKWVKEELDKKSFTLSIPFEKLSTLSLRELSEIHSEYHKYKLENGKLVHRTDSEIKSTDADLSSVTSRFFTTYISTLSNQEILELSKEITSYSGVTIGVLKSISLERFTPTLVNDHFIRPFTGPEQLWYMDIEVVQ</sequence>
<accession>A0A507SR40</accession>
<dbReference type="PROSITE" id="PS51257">
    <property type="entry name" value="PROKAR_LIPOPROTEIN"/>
    <property type="match status" value="1"/>
</dbReference>
<dbReference type="AlphaFoldDB" id="A0A507SR40"/>
<evidence type="ECO:0000313" key="3">
    <source>
        <dbReference type="Proteomes" id="UP000320801"/>
    </source>
</evidence>
<name>A0A507SR40_9BACT</name>
<dbReference type="NCBIfam" id="NF045850">
    <property type="entry name" value="ABC_Mplas_LP"/>
    <property type="match status" value="1"/>
</dbReference>
<evidence type="ECO:0000313" key="2">
    <source>
        <dbReference type="EMBL" id="TQC54220.1"/>
    </source>
</evidence>
<feature type="chain" id="PRO_5021476064" description="Lipoprotein" evidence="1">
    <location>
        <begin position="23"/>
        <end position="929"/>
    </location>
</feature>
<protein>
    <recommendedName>
        <fullName evidence="4">Lipoprotein</fullName>
    </recommendedName>
</protein>
<dbReference type="OrthoDB" id="395154at2"/>
<evidence type="ECO:0000256" key="1">
    <source>
        <dbReference type="SAM" id="SignalP"/>
    </source>
</evidence>
<proteinExistence type="predicted"/>
<comment type="caution">
    <text evidence="2">The sequence shown here is derived from an EMBL/GenBank/DDBJ whole genome shotgun (WGS) entry which is preliminary data.</text>
</comment>
<keyword evidence="3" id="KW-1185">Reference proteome</keyword>
<feature type="signal peptide" evidence="1">
    <location>
        <begin position="1"/>
        <end position="22"/>
    </location>
</feature>
<evidence type="ECO:0008006" key="4">
    <source>
        <dbReference type="Google" id="ProtNLM"/>
    </source>
</evidence>
<reference evidence="2 3" key="1">
    <citation type="submission" date="2019-03" db="EMBL/GenBank/DDBJ databases">
        <title>Characterization of a novel Mycoplasma cynos real-time PCR assay.</title>
        <authorList>
            <person name="Tallmadge R.L."/>
            <person name="Mitchell P.K."/>
            <person name="Goodman L."/>
        </authorList>
    </citation>
    <scope>NUCLEOTIDE SEQUENCE [LARGE SCALE GENOMIC DNA]</scope>
    <source>
        <strain evidence="2 3">1642</strain>
    </source>
</reference>
<keyword evidence="1" id="KW-0732">Signal</keyword>
<dbReference type="Proteomes" id="UP000320801">
    <property type="component" value="Unassembled WGS sequence"/>
</dbReference>
<dbReference type="EMBL" id="SMDN01000001">
    <property type="protein sequence ID" value="TQC54220.1"/>
    <property type="molecule type" value="Genomic_DNA"/>
</dbReference>
<organism evidence="2 3">
    <name type="scientific">Mycoplasmopsis mucosicanis</name>
    <dbReference type="NCBI Taxonomy" id="458208"/>
    <lineage>
        <taxon>Bacteria</taxon>
        <taxon>Bacillati</taxon>
        <taxon>Mycoplasmatota</taxon>
        <taxon>Mycoplasmoidales</taxon>
        <taxon>Metamycoplasmataceae</taxon>
        <taxon>Mycoplasmopsis</taxon>
    </lineage>
</organism>
<gene>
    <name evidence="2" type="ORF">E1I18_00390</name>
</gene>
<dbReference type="RefSeq" id="WP_141483632.1">
    <property type="nucleotide sequence ID" value="NZ_SMDN01000001.1"/>
</dbReference>